<dbReference type="EMBL" id="JAXLQG010000006">
    <property type="protein sequence ID" value="KAK5538808.1"/>
    <property type="molecule type" value="Genomic_DNA"/>
</dbReference>
<organism evidence="1 2">
    <name type="scientific">Vermiconidia calcicola</name>
    <dbReference type="NCBI Taxonomy" id="1690605"/>
    <lineage>
        <taxon>Eukaryota</taxon>
        <taxon>Fungi</taxon>
        <taxon>Dikarya</taxon>
        <taxon>Ascomycota</taxon>
        <taxon>Pezizomycotina</taxon>
        <taxon>Dothideomycetes</taxon>
        <taxon>Dothideomycetidae</taxon>
        <taxon>Mycosphaerellales</taxon>
        <taxon>Extremaceae</taxon>
        <taxon>Vermiconidia</taxon>
    </lineage>
</organism>
<dbReference type="AlphaFoldDB" id="A0AAV9QCL7"/>
<dbReference type="Proteomes" id="UP001345827">
    <property type="component" value="Unassembled WGS sequence"/>
</dbReference>
<evidence type="ECO:0000313" key="1">
    <source>
        <dbReference type="EMBL" id="KAK5538808.1"/>
    </source>
</evidence>
<comment type="caution">
    <text evidence="1">The sequence shown here is derived from an EMBL/GenBank/DDBJ whole genome shotgun (WGS) entry which is preliminary data.</text>
</comment>
<protein>
    <submittedName>
        <fullName evidence="1">Uncharacterized protein</fullName>
    </submittedName>
</protein>
<proteinExistence type="predicted"/>
<accession>A0AAV9QCL7</accession>
<keyword evidence="2" id="KW-1185">Reference proteome</keyword>
<sequence>MASTEKAKKQMILPPDAFEYLNSIKLLQPELLESWKHPKSFDDSHYIPPPSHRVMIDKLKSECERIVSWIKNEYAGFPRYRDGCFKELLQWLHRFDFTQDDEMVFNTFLAKIMGEHTPPDTPIFQTQTHEFFLVMGDEYIPGLRRMNAANENKPSITEIESGKFMKLIHEFKPALQVERDSDTEERVLPLRFGLPMGKVICFEKGKPGRRRDKYLVVGYTSFHLVFHPIDKSFWMVVDRYMDWDGQDILDDDEPVYQTNEELERTLRYRFGKGNDIVMAEAFRLGSKDLWFPQELGLSEREKPARQLDGGVGIDGNKSEEPVSRYTCRDTPPTIEFSSLPKVSLFRTRDPPQVHFATHTGFQSYLVENGVVKGRSWVKKEQMFFVHFKQIKWKFEVPTTSTLEVVFHIPRPGINALKHFT</sequence>
<gene>
    <name evidence="1" type="ORF">LTR25_004352</name>
</gene>
<reference evidence="1 2" key="1">
    <citation type="submission" date="2023-06" db="EMBL/GenBank/DDBJ databases">
        <title>Black Yeasts Isolated from many extreme environments.</title>
        <authorList>
            <person name="Coleine C."/>
            <person name="Stajich J.E."/>
            <person name="Selbmann L."/>
        </authorList>
    </citation>
    <scope>NUCLEOTIDE SEQUENCE [LARGE SCALE GENOMIC DNA]</scope>
    <source>
        <strain evidence="1 2">CCFEE 5887</strain>
    </source>
</reference>
<evidence type="ECO:0000313" key="2">
    <source>
        <dbReference type="Proteomes" id="UP001345827"/>
    </source>
</evidence>
<name>A0AAV9QCL7_9PEZI</name>